<comment type="function">
    <text evidence="8">RNA helicase.</text>
</comment>
<dbReference type="PROSITE" id="PS51192">
    <property type="entry name" value="HELICASE_ATP_BIND_1"/>
    <property type="match status" value="1"/>
</dbReference>
<dbReference type="InterPro" id="IPR000629">
    <property type="entry name" value="RNA-helicase_DEAD-box_CS"/>
</dbReference>
<proteinExistence type="inferred from homology"/>
<dbReference type="RefSeq" id="XP_058329739.1">
    <property type="nucleotide sequence ID" value="XM_058476849.1"/>
</dbReference>
<comment type="similarity">
    <text evidence="7">Belongs to the DEAD box helicase family.</text>
</comment>
<dbReference type="SMART" id="SM00487">
    <property type="entry name" value="DEXDc"/>
    <property type="match status" value="1"/>
</dbReference>
<accession>A0A9W9NWP0</accession>
<feature type="domain" description="Helicase C-terminal" evidence="11">
    <location>
        <begin position="350"/>
        <end position="512"/>
    </location>
</feature>
<evidence type="ECO:0000256" key="6">
    <source>
        <dbReference type="ARBA" id="ARBA00047984"/>
    </source>
</evidence>
<name>A0A9W9NWP0_9EURO</name>
<dbReference type="OrthoDB" id="193716at2759"/>
<comment type="domain">
    <text evidence="8">The Q motif is unique to and characteristic of the DEAD box family of RNA helicases and controls ATP binding and hydrolysis.</text>
</comment>
<dbReference type="InterPro" id="IPR011545">
    <property type="entry name" value="DEAD/DEAH_box_helicase_dom"/>
</dbReference>
<dbReference type="InterPro" id="IPR014001">
    <property type="entry name" value="Helicase_ATP-bd"/>
</dbReference>
<keyword evidence="13" id="KW-1185">Reference proteome</keyword>
<keyword evidence="3 7" id="KW-0347">Helicase</keyword>
<evidence type="ECO:0000256" key="9">
    <source>
        <dbReference type="SAM" id="MobiDB-lite"/>
    </source>
</evidence>
<keyword evidence="5 8" id="KW-0694">RNA-binding</keyword>
<evidence type="ECO:0000313" key="12">
    <source>
        <dbReference type="EMBL" id="KAJ5226328.1"/>
    </source>
</evidence>
<dbReference type="InterPro" id="IPR027417">
    <property type="entry name" value="P-loop_NTPase"/>
</dbReference>
<dbReference type="EMBL" id="JAPQKS010000005">
    <property type="protein sequence ID" value="KAJ5226328.1"/>
    <property type="molecule type" value="Genomic_DNA"/>
</dbReference>
<evidence type="ECO:0000256" key="8">
    <source>
        <dbReference type="RuleBase" id="RU365068"/>
    </source>
</evidence>
<dbReference type="CDD" id="cd18787">
    <property type="entry name" value="SF2_C_DEAD"/>
    <property type="match status" value="1"/>
</dbReference>
<feature type="region of interest" description="Disordered" evidence="9">
    <location>
        <begin position="584"/>
        <end position="686"/>
    </location>
</feature>
<keyword evidence="2 7" id="KW-0378">Hydrolase</keyword>
<keyword evidence="4 7" id="KW-0067">ATP-binding</keyword>
<evidence type="ECO:0000256" key="5">
    <source>
        <dbReference type="ARBA" id="ARBA00022884"/>
    </source>
</evidence>
<comment type="caution">
    <text evidence="12">The sequence shown here is derived from an EMBL/GenBank/DDBJ whole genome shotgun (WGS) entry which is preliminary data.</text>
</comment>
<keyword evidence="1 7" id="KW-0547">Nucleotide-binding</keyword>
<comment type="catalytic activity">
    <reaction evidence="6 8">
        <text>ATP + H2O = ADP + phosphate + H(+)</text>
        <dbReference type="Rhea" id="RHEA:13065"/>
        <dbReference type="ChEBI" id="CHEBI:15377"/>
        <dbReference type="ChEBI" id="CHEBI:15378"/>
        <dbReference type="ChEBI" id="CHEBI:30616"/>
        <dbReference type="ChEBI" id="CHEBI:43474"/>
        <dbReference type="ChEBI" id="CHEBI:456216"/>
        <dbReference type="EC" id="3.6.4.13"/>
    </reaction>
</comment>
<dbReference type="Gene3D" id="3.40.50.300">
    <property type="entry name" value="P-loop containing nucleotide triphosphate hydrolases"/>
    <property type="match status" value="2"/>
</dbReference>
<evidence type="ECO:0000256" key="7">
    <source>
        <dbReference type="RuleBase" id="RU000492"/>
    </source>
</evidence>
<dbReference type="EC" id="3.6.4.13" evidence="8"/>
<evidence type="ECO:0000256" key="3">
    <source>
        <dbReference type="ARBA" id="ARBA00022806"/>
    </source>
</evidence>
<dbReference type="GO" id="GO:0003723">
    <property type="term" value="F:RNA binding"/>
    <property type="evidence" value="ECO:0007669"/>
    <property type="project" value="UniProtKB-UniRule"/>
</dbReference>
<reference evidence="12" key="2">
    <citation type="journal article" date="2023" name="IMA Fungus">
        <title>Comparative genomic study of the Penicillium genus elucidates a diverse pangenome and 15 lateral gene transfer events.</title>
        <authorList>
            <person name="Petersen C."/>
            <person name="Sorensen T."/>
            <person name="Nielsen M.R."/>
            <person name="Sondergaard T.E."/>
            <person name="Sorensen J.L."/>
            <person name="Fitzpatrick D.A."/>
            <person name="Frisvad J.C."/>
            <person name="Nielsen K.L."/>
        </authorList>
    </citation>
    <scope>NUCLEOTIDE SEQUENCE</scope>
    <source>
        <strain evidence="12">IBT 19713</strain>
    </source>
</reference>
<gene>
    <name evidence="12" type="ORF">N7468_007553</name>
</gene>
<evidence type="ECO:0000313" key="13">
    <source>
        <dbReference type="Proteomes" id="UP001150941"/>
    </source>
</evidence>
<evidence type="ECO:0000259" key="11">
    <source>
        <dbReference type="PROSITE" id="PS51194"/>
    </source>
</evidence>
<dbReference type="PANTHER" id="PTHR24031">
    <property type="entry name" value="RNA HELICASE"/>
    <property type="match status" value="1"/>
</dbReference>
<dbReference type="InterPro" id="IPR001650">
    <property type="entry name" value="Helicase_C-like"/>
</dbReference>
<organism evidence="12 13">
    <name type="scientific">Penicillium chermesinum</name>
    <dbReference type="NCBI Taxonomy" id="63820"/>
    <lineage>
        <taxon>Eukaryota</taxon>
        <taxon>Fungi</taxon>
        <taxon>Dikarya</taxon>
        <taxon>Ascomycota</taxon>
        <taxon>Pezizomycotina</taxon>
        <taxon>Eurotiomycetes</taxon>
        <taxon>Eurotiomycetidae</taxon>
        <taxon>Eurotiales</taxon>
        <taxon>Aspergillaceae</taxon>
        <taxon>Penicillium</taxon>
    </lineage>
</organism>
<dbReference type="Pfam" id="PF00271">
    <property type="entry name" value="Helicase_C"/>
    <property type="match status" value="1"/>
</dbReference>
<dbReference type="Proteomes" id="UP001150941">
    <property type="component" value="Unassembled WGS sequence"/>
</dbReference>
<evidence type="ECO:0000256" key="1">
    <source>
        <dbReference type="ARBA" id="ARBA00022741"/>
    </source>
</evidence>
<sequence length="686" mass="76558">MFGVARRFGLSRALQVSAPRALSTGTRWTPQLSKFQSPLARSTFPSRSFQTSFPALSQAAEAVAQDIPVAASEYITEFHQLAERELISPNVVRNITERMGLSTMTPVQSQTLNIMLKGEDVLAHAKTGTGKTLAFLLPTVQNILNDPKIQEDISNSNRLRDRKLRSSSADIRALIISPTRELAEQIAKEAEKVVYGTGLRVQTAVGGTAKREGLRRIQREGCHLLIGTPSRLKDILSDPYSGVTAPNLNTLIFDEADRLLDQGFADEISEIESLLPDPSKVDRQSLMFSATIPKEVINMVERTMKPDYQYVKTVRDDEVPTHMTVPQNLVYLRGYENALPAVFDLARQYQARQAADSNLRPFKAILYLNATLDVQLAYQAFRALPRQNFNGEPPQRPLGRLRMFDIHSRLSQAQRTWSSDSFRKAEEAILFSSDVTARGMDFPDVTHVIQLGIPRDRETYIHRLGRTARANKSGEGWLLIHRGEMDAFEEKLYDLPLNENTGAIPAATFDMTNAGDGPVPEAVSSLKAAMELVPQNVKEDAYRAQLGASLSNFYSKKIGIKVLNNQAIHGWGMETPPTISHKTATSAGLTRVPGVNIGHVERPRREDKFGGGRSGGDRFGGDKFGDRSFRRSDRRSRDDHDGSSFGFRPSNFSGRERSDGPPRRRFMESTTRTSPPGRRRVDDWDF</sequence>
<dbReference type="GO" id="GO:0016787">
    <property type="term" value="F:hydrolase activity"/>
    <property type="evidence" value="ECO:0007669"/>
    <property type="project" value="UniProtKB-KW"/>
</dbReference>
<evidence type="ECO:0000256" key="4">
    <source>
        <dbReference type="ARBA" id="ARBA00022840"/>
    </source>
</evidence>
<dbReference type="PROSITE" id="PS00039">
    <property type="entry name" value="DEAD_ATP_HELICASE"/>
    <property type="match status" value="1"/>
</dbReference>
<dbReference type="SUPFAM" id="SSF52540">
    <property type="entry name" value="P-loop containing nucleoside triphosphate hydrolases"/>
    <property type="match status" value="2"/>
</dbReference>
<evidence type="ECO:0000256" key="2">
    <source>
        <dbReference type="ARBA" id="ARBA00022801"/>
    </source>
</evidence>
<dbReference type="SMART" id="SM00490">
    <property type="entry name" value="HELICc"/>
    <property type="match status" value="1"/>
</dbReference>
<feature type="compositionally biased region" description="Basic and acidic residues" evidence="9">
    <location>
        <begin position="654"/>
        <end position="667"/>
    </location>
</feature>
<dbReference type="GO" id="GO:0003724">
    <property type="term" value="F:RNA helicase activity"/>
    <property type="evidence" value="ECO:0007669"/>
    <property type="project" value="UniProtKB-EC"/>
</dbReference>
<dbReference type="Pfam" id="PF00270">
    <property type="entry name" value="DEAD"/>
    <property type="match status" value="1"/>
</dbReference>
<feature type="compositionally biased region" description="Basic and acidic residues" evidence="9">
    <location>
        <begin position="599"/>
        <end position="642"/>
    </location>
</feature>
<dbReference type="PROSITE" id="PS51194">
    <property type="entry name" value="HELICASE_CTER"/>
    <property type="match status" value="1"/>
</dbReference>
<dbReference type="AlphaFoldDB" id="A0A9W9NWP0"/>
<protein>
    <recommendedName>
        <fullName evidence="8">ATP-dependent RNA helicase</fullName>
        <ecNumber evidence="8">3.6.4.13</ecNumber>
    </recommendedName>
</protein>
<dbReference type="GeneID" id="83204152"/>
<reference evidence="12" key="1">
    <citation type="submission" date="2022-11" db="EMBL/GenBank/DDBJ databases">
        <authorList>
            <person name="Petersen C."/>
        </authorList>
    </citation>
    <scope>NUCLEOTIDE SEQUENCE</scope>
    <source>
        <strain evidence="12">IBT 19713</strain>
    </source>
</reference>
<dbReference type="GO" id="GO:0005524">
    <property type="term" value="F:ATP binding"/>
    <property type="evidence" value="ECO:0007669"/>
    <property type="project" value="UniProtKB-UniRule"/>
</dbReference>
<dbReference type="CDD" id="cd17964">
    <property type="entry name" value="DEADc_MSS116"/>
    <property type="match status" value="1"/>
</dbReference>
<feature type="domain" description="Helicase ATP-binding" evidence="10">
    <location>
        <begin position="112"/>
        <end position="310"/>
    </location>
</feature>
<evidence type="ECO:0000259" key="10">
    <source>
        <dbReference type="PROSITE" id="PS51192"/>
    </source>
</evidence>